<dbReference type="EMBL" id="CYSB01000048">
    <property type="protein sequence ID" value="CUH70223.1"/>
    <property type="molecule type" value="Genomic_DNA"/>
</dbReference>
<organism evidence="2 4">
    <name type="scientific">Thalassovita autumnalis</name>
    <dbReference type="NCBI Taxonomy" id="2072972"/>
    <lineage>
        <taxon>Bacteria</taxon>
        <taxon>Pseudomonadati</taxon>
        <taxon>Pseudomonadota</taxon>
        <taxon>Alphaproteobacteria</taxon>
        <taxon>Rhodobacterales</taxon>
        <taxon>Roseobacteraceae</taxon>
        <taxon>Thalassovita</taxon>
    </lineage>
</organism>
<dbReference type="Proteomes" id="UP000051086">
    <property type="component" value="Unassembled WGS sequence"/>
</dbReference>
<sequence>MLRLSQKAVGCTKPPFQTCNSQHVEVIFLAIGWGDRNFPSMDASEVTPLSNKPSCDSTTPSIRQDKAVGKGICRVQANL</sequence>
<accession>A0A0N7LXG6</accession>
<dbReference type="Proteomes" id="UP000051887">
    <property type="component" value="Unassembled WGS sequence"/>
</dbReference>
<dbReference type="AlphaFoldDB" id="A0A0N7LXG6"/>
<reference evidence="1 3" key="2">
    <citation type="submission" date="2015-09" db="EMBL/GenBank/DDBJ databases">
        <authorList>
            <person name="Rodrigo-Torres L."/>
            <person name="Arahal D.R."/>
        </authorList>
    </citation>
    <scope>NUCLEOTIDE SEQUENCE [LARGE SCALE GENOMIC DNA]</scope>
    <source>
        <strain evidence="1 3">CECT 5118</strain>
    </source>
</reference>
<dbReference type="EMBL" id="CYSC01000027">
    <property type="protein sequence ID" value="CUH71847.1"/>
    <property type="molecule type" value="Genomic_DNA"/>
</dbReference>
<evidence type="ECO:0000313" key="2">
    <source>
        <dbReference type="EMBL" id="CUH71847.1"/>
    </source>
</evidence>
<proteinExistence type="predicted"/>
<gene>
    <name evidence="1" type="ORF">TL5118_04198</name>
    <name evidence="2" type="ORF">TL5120_01639</name>
</gene>
<evidence type="ECO:0000313" key="4">
    <source>
        <dbReference type="Proteomes" id="UP000051887"/>
    </source>
</evidence>
<name>A0A0N7LXG6_9RHOB</name>
<evidence type="ECO:0000313" key="1">
    <source>
        <dbReference type="EMBL" id="CUH70223.1"/>
    </source>
</evidence>
<reference evidence="2 4" key="1">
    <citation type="submission" date="2015-09" db="EMBL/GenBank/DDBJ databases">
        <authorList>
            <consortium name="Swine Surveillance"/>
        </authorList>
    </citation>
    <scope>NUCLEOTIDE SEQUENCE [LARGE SCALE GENOMIC DNA]</scope>
    <source>
        <strain evidence="2 4">5120</strain>
    </source>
</reference>
<keyword evidence="3" id="KW-1185">Reference proteome</keyword>
<evidence type="ECO:0000313" key="3">
    <source>
        <dbReference type="Proteomes" id="UP000051086"/>
    </source>
</evidence>
<protein>
    <submittedName>
        <fullName evidence="2">Uncharacterized protein</fullName>
    </submittedName>
</protein>